<organism evidence="10 11">
    <name type="scientific">Dillenia turbinata</name>
    <dbReference type="NCBI Taxonomy" id="194707"/>
    <lineage>
        <taxon>Eukaryota</taxon>
        <taxon>Viridiplantae</taxon>
        <taxon>Streptophyta</taxon>
        <taxon>Embryophyta</taxon>
        <taxon>Tracheophyta</taxon>
        <taxon>Spermatophyta</taxon>
        <taxon>Magnoliopsida</taxon>
        <taxon>eudicotyledons</taxon>
        <taxon>Gunneridae</taxon>
        <taxon>Pentapetalae</taxon>
        <taxon>Dilleniales</taxon>
        <taxon>Dilleniaceae</taxon>
        <taxon>Dillenia</taxon>
    </lineage>
</organism>
<comment type="similarity">
    <text evidence="2">Belongs to the TAF8 family.</text>
</comment>
<proteinExistence type="inferred from homology"/>
<protein>
    <recommendedName>
        <fullName evidence="3">Transcription initiation factor TFIID subunit 8</fullName>
    </recommendedName>
</protein>
<comment type="subcellular location">
    <subcellularLocation>
        <location evidence="1">Nucleus</location>
    </subcellularLocation>
</comment>
<evidence type="ECO:0000313" key="10">
    <source>
        <dbReference type="EMBL" id="KAK6930071.1"/>
    </source>
</evidence>
<keyword evidence="6" id="KW-0539">Nucleus</keyword>
<evidence type="ECO:0000256" key="7">
    <source>
        <dbReference type="SAM" id="Coils"/>
    </source>
</evidence>
<dbReference type="PANTHER" id="PTHR46338">
    <property type="entry name" value="TRANSCRIPTION INITIATION FACTOR TFIID SUBUNIT 8"/>
    <property type="match status" value="1"/>
</dbReference>
<dbReference type="Pfam" id="PF10406">
    <property type="entry name" value="TAF8_C"/>
    <property type="match status" value="1"/>
</dbReference>
<keyword evidence="7" id="KW-0175">Coiled coil</keyword>
<evidence type="ECO:0000256" key="3">
    <source>
        <dbReference type="ARBA" id="ARBA00017307"/>
    </source>
</evidence>
<dbReference type="InterPro" id="IPR009072">
    <property type="entry name" value="Histone-fold"/>
</dbReference>
<dbReference type="AlphaFoldDB" id="A0AAN8VHV1"/>
<evidence type="ECO:0000256" key="2">
    <source>
        <dbReference type="ARBA" id="ARBA00008767"/>
    </source>
</evidence>
<dbReference type="PANTHER" id="PTHR46338:SF1">
    <property type="entry name" value="TRANSCRIPTION INITIATION FACTOR TFIID SUBUNIT 8"/>
    <property type="match status" value="1"/>
</dbReference>
<evidence type="ECO:0000259" key="9">
    <source>
        <dbReference type="Pfam" id="PF10406"/>
    </source>
</evidence>
<dbReference type="InterPro" id="IPR006565">
    <property type="entry name" value="BTP"/>
</dbReference>
<dbReference type="GO" id="GO:0005669">
    <property type="term" value="C:transcription factor TFIID complex"/>
    <property type="evidence" value="ECO:0007669"/>
    <property type="project" value="InterPro"/>
</dbReference>
<keyword evidence="5" id="KW-0804">Transcription</keyword>
<feature type="domain" description="Transcription factor TFIID subunit 8 C-terminal" evidence="9">
    <location>
        <begin position="121"/>
        <end position="144"/>
    </location>
</feature>
<keyword evidence="11" id="KW-1185">Reference proteome</keyword>
<sequence>MINRVLENLGEYEWHFYKGAAKIAMEQIFQSIGFKSSQISAIDTLSNVTGRYMEALNSLQGFRSPWNVKQSLMKSKTLEDTMIFLRTIDEIPLVKPIPRTNSRDKETTEMGFYVTRPLPVYIPNWLPKFPDPRTYKTRIESEKEEMQNKVSGELEKIIEKKERELEMGMKRLKIRFRIGDGGGGIN</sequence>
<dbReference type="Gene3D" id="1.10.20.10">
    <property type="entry name" value="Histone, subunit A"/>
    <property type="match status" value="1"/>
</dbReference>
<gene>
    <name evidence="10" type="ORF">RJ641_004165</name>
</gene>
<reference evidence="10 11" key="1">
    <citation type="submission" date="2023-12" db="EMBL/GenBank/DDBJ databases">
        <title>A high-quality genome assembly for Dillenia turbinata (Dilleniales).</title>
        <authorList>
            <person name="Chanderbali A."/>
        </authorList>
    </citation>
    <scope>NUCLEOTIDE SEQUENCE [LARGE SCALE GENOMIC DNA]</scope>
    <source>
        <strain evidence="10">LSX21</strain>
        <tissue evidence="10">Leaf</tissue>
    </source>
</reference>
<dbReference type="Proteomes" id="UP001370490">
    <property type="component" value="Unassembled WGS sequence"/>
</dbReference>
<name>A0AAN8VHV1_9MAGN</name>
<dbReference type="EMBL" id="JBAMMX010000012">
    <property type="protein sequence ID" value="KAK6930071.1"/>
    <property type="molecule type" value="Genomic_DNA"/>
</dbReference>
<dbReference type="CDD" id="cd00076">
    <property type="entry name" value="HFD_SF"/>
    <property type="match status" value="1"/>
</dbReference>
<dbReference type="GO" id="GO:0046982">
    <property type="term" value="F:protein heterodimerization activity"/>
    <property type="evidence" value="ECO:0007669"/>
    <property type="project" value="InterPro"/>
</dbReference>
<dbReference type="InterPro" id="IPR019473">
    <property type="entry name" value="TFIID_su8_C"/>
</dbReference>
<evidence type="ECO:0000256" key="5">
    <source>
        <dbReference type="ARBA" id="ARBA00023163"/>
    </source>
</evidence>
<dbReference type="InterPro" id="IPR037818">
    <property type="entry name" value="TAF8"/>
</dbReference>
<accession>A0AAN8VHV1</accession>
<feature type="domain" description="Bromodomain associated" evidence="8">
    <location>
        <begin position="14"/>
        <end position="56"/>
    </location>
</feature>
<evidence type="ECO:0000259" key="8">
    <source>
        <dbReference type="Pfam" id="PF07524"/>
    </source>
</evidence>
<evidence type="ECO:0000313" key="11">
    <source>
        <dbReference type="Proteomes" id="UP001370490"/>
    </source>
</evidence>
<feature type="coiled-coil region" evidence="7">
    <location>
        <begin position="136"/>
        <end position="163"/>
    </location>
</feature>
<evidence type="ECO:0000256" key="4">
    <source>
        <dbReference type="ARBA" id="ARBA00023015"/>
    </source>
</evidence>
<keyword evidence="4" id="KW-0805">Transcription regulation</keyword>
<dbReference type="Pfam" id="PF07524">
    <property type="entry name" value="Bromo_TP"/>
    <property type="match status" value="1"/>
</dbReference>
<comment type="caution">
    <text evidence="10">The sequence shown here is derived from an EMBL/GenBank/DDBJ whole genome shotgun (WGS) entry which is preliminary data.</text>
</comment>
<evidence type="ECO:0000256" key="1">
    <source>
        <dbReference type="ARBA" id="ARBA00004123"/>
    </source>
</evidence>
<evidence type="ECO:0000256" key="6">
    <source>
        <dbReference type="ARBA" id="ARBA00023242"/>
    </source>
</evidence>